<keyword evidence="10" id="KW-1185">Reference proteome</keyword>
<sequence>MLVPLGASGVVLANVATTDPAPDAVINAVADSYVDHDHPTVNFGQSRQLMVGGGSWSMSYIRFQLPAEPAGLALTAHLVLTYADRSSASDFSAGLAGSWWSENGVDAANGPTPGFAVGRASGAAHSSTVSIDVSHAIHGGGAVTLAVWGSGPASAFDSRESGSAPVLQLWSNGQVGTVDTTASPFVGTSVSPGPTGSASPAGAPSPSGTPSPSGSPTPSGSPAPSGSPSPSGSPAPPSGSPAPGGSPPPSQSPCPVSATLVPSCGAWWGVAANPLDDESWDQALSNFENQIGRSVDIAHYYHKAPELFPPAGEIARAHQKDHERILYLNWKPEMGRSWAQVAAGDPQVDAYIDKEAAYLKQKFTDKFYLAIHHEPELNVKPAAGSGFTAKDYAAMFRHVVLRLRADGVQNAVFVVNYLGTPPWGSQPWFNDLYPGDDVVDWVAEDPYVISGSGAWWATTFGATVDRKLSNYPNWPGFYSWAKQFHPDKPIMLGEWGVDEEPNLPNGKAALFLADMSGMQEYPNVKALVYWNSVPMHPVGITRIDSSQAALQAYRQLSDVPLVNQPVD</sequence>
<evidence type="ECO:0000256" key="4">
    <source>
        <dbReference type="ARBA" id="ARBA00022801"/>
    </source>
</evidence>
<dbReference type="InterPro" id="IPR017853">
    <property type="entry name" value="GH"/>
</dbReference>
<protein>
    <recommendedName>
        <fullName evidence="8">GH26 domain-containing protein</fullName>
    </recommendedName>
</protein>
<feature type="compositionally biased region" description="Low complexity" evidence="7">
    <location>
        <begin position="187"/>
        <end position="206"/>
    </location>
</feature>
<evidence type="ECO:0000256" key="3">
    <source>
        <dbReference type="ARBA" id="ARBA00022729"/>
    </source>
</evidence>
<feature type="compositionally biased region" description="Pro residues" evidence="7">
    <location>
        <begin position="207"/>
        <end position="252"/>
    </location>
</feature>
<feature type="active site" description="Nucleophile" evidence="6">
    <location>
        <position position="494"/>
    </location>
</feature>
<comment type="subcellular location">
    <subcellularLocation>
        <location evidence="1">Secreted</location>
    </subcellularLocation>
</comment>
<dbReference type="RefSeq" id="WP_344311988.1">
    <property type="nucleotide sequence ID" value="NZ_BAAANY010000015.1"/>
</dbReference>
<evidence type="ECO:0000256" key="5">
    <source>
        <dbReference type="ARBA" id="ARBA00023295"/>
    </source>
</evidence>
<dbReference type="Proteomes" id="UP001500618">
    <property type="component" value="Unassembled WGS sequence"/>
</dbReference>
<keyword evidence="5 6" id="KW-0326">Glycosidase</keyword>
<dbReference type="Pfam" id="PF24517">
    <property type="entry name" value="CBM96"/>
    <property type="match status" value="1"/>
</dbReference>
<evidence type="ECO:0000256" key="7">
    <source>
        <dbReference type="SAM" id="MobiDB-lite"/>
    </source>
</evidence>
<proteinExistence type="inferred from homology"/>
<evidence type="ECO:0000313" key="10">
    <source>
        <dbReference type="Proteomes" id="UP001500618"/>
    </source>
</evidence>
<keyword evidence="2" id="KW-0964">Secreted</keyword>
<gene>
    <name evidence="9" type="ORF">GCM10009765_42070</name>
</gene>
<feature type="domain" description="GH26" evidence="8">
    <location>
        <begin position="247"/>
        <end position="553"/>
    </location>
</feature>
<reference evidence="9 10" key="1">
    <citation type="journal article" date="2019" name="Int. J. Syst. Evol. Microbiol.">
        <title>The Global Catalogue of Microorganisms (GCM) 10K type strain sequencing project: providing services to taxonomists for standard genome sequencing and annotation.</title>
        <authorList>
            <consortium name="The Broad Institute Genomics Platform"/>
            <consortium name="The Broad Institute Genome Sequencing Center for Infectious Disease"/>
            <person name="Wu L."/>
            <person name="Ma J."/>
        </authorList>
    </citation>
    <scope>NUCLEOTIDE SEQUENCE [LARGE SCALE GENOMIC DNA]</scope>
    <source>
        <strain evidence="9 10">JCM 14718</strain>
    </source>
</reference>
<comment type="similarity">
    <text evidence="6">Belongs to the glycosyl hydrolase 26 family.</text>
</comment>
<dbReference type="Gene3D" id="3.20.20.80">
    <property type="entry name" value="Glycosidases"/>
    <property type="match status" value="1"/>
</dbReference>
<dbReference type="InterPro" id="IPR055372">
    <property type="entry name" value="CBM96"/>
</dbReference>
<dbReference type="InterPro" id="IPR022790">
    <property type="entry name" value="GH26_dom"/>
</dbReference>
<comment type="caution">
    <text evidence="9">The sequence shown here is derived from an EMBL/GenBank/DDBJ whole genome shotgun (WGS) entry which is preliminary data.</text>
</comment>
<dbReference type="PROSITE" id="PS51764">
    <property type="entry name" value="GH26"/>
    <property type="match status" value="1"/>
</dbReference>
<organism evidence="9 10">
    <name type="scientific">Fodinicola feengrottensis</name>
    <dbReference type="NCBI Taxonomy" id="435914"/>
    <lineage>
        <taxon>Bacteria</taxon>
        <taxon>Bacillati</taxon>
        <taxon>Actinomycetota</taxon>
        <taxon>Actinomycetes</taxon>
        <taxon>Mycobacteriales</taxon>
        <taxon>Fodinicola</taxon>
    </lineage>
</organism>
<evidence type="ECO:0000256" key="6">
    <source>
        <dbReference type="PROSITE-ProRule" id="PRU01100"/>
    </source>
</evidence>
<evidence type="ECO:0000256" key="2">
    <source>
        <dbReference type="ARBA" id="ARBA00022525"/>
    </source>
</evidence>
<feature type="active site" description="Proton donor" evidence="6">
    <location>
        <position position="374"/>
    </location>
</feature>
<dbReference type="SUPFAM" id="SSF51445">
    <property type="entry name" value="(Trans)glycosidases"/>
    <property type="match status" value="1"/>
</dbReference>
<accession>A0ABN2HHQ9</accession>
<evidence type="ECO:0000313" key="9">
    <source>
        <dbReference type="EMBL" id="GAA1688183.1"/>
    </source>
</evidence>
<keyword evidence="4 6" id="KW-0378">Hydrolase</keyword>
<keyword evidence="3" id="KW-0732">Signal</keyword>
<dbReference type="NCBIfam" id="NF033679">
    <property type="entry name" value="DNRLRE_dom"/>
    <property type="match status" value="1"/>
</dbReference>
<name>A0ABN2HHQ9_9ACTN</name>
<feature type="region of interest" description="Disordered" evidence="7">
    <location>
        <begin position="180"/>
        <end position="256"/>
    </location>
</feature>
<dbReference type="EMBL" id="BAAANY010000015">
    <property type="protein sequence ID" value="GAA1688183.1"/>
    <property type="molecule type" value="Genomic_DNA"/>
</dbReference>
<evidence type="ECO:0000259" key="8">
    <source>
        <dbReference type="PROSITE" id="PS51764"/>
    </source>
</evidence>
<evidence type="ECO:0000256" key="1">
    <source>
        <dbReference type="ARBA" id="ARBA00004613"/>
    </source>
</evidence>